<evidence type="ECO:0000313" key="3">
    <source>
        <dbReference type="Proteomes" id="UP001307760"/>
    </source>
</evidence>
<dbReference type="Pfam" id="PF21806">
    <property type="entry name" value="DUF6879"/>
    <property type="match status" value="1"/>
</dbReference>
<organism evidence="2 3">
    <name type="scientific">Streptomyces bugieae</name>
    <dbReference type="NCBI Taxonomy" id="3098223"/>
    <lineage>
        <taxon>Bacteria</taxon>
        <taxon>Bacillati</taxon>
        <taxon>Actinomycetota</taxon>
        <taxon>Actinomycetes</taxon>
        <taxon>Kitasatosporales</taxon>
        <taxon>Streptomycetaceae</taxon>
        <taxon>Streptomyces</taxon>
    </lineage>
</organism>
<name>A0ABU7P1C5_9ACTN</name>
<reference evidence="2 3" key="1">
    <citation type="submission" date="2023-12" db="EMBL/GenBank/DDBJ databases">
        <title>30 novel species of actinomycetes from the DSMZ collection.</title>
        <authorList>
            <person name="Nouioui I."/>
        </authorList>
    </citation>
    <scope>NUCLEOTIDE SEQUENCE [LARGE SCALE GENOMIC DNA]</scope>
    <source>
        <strain evidence="2 3">DSM 41528</strain>
    </source>
</reference>
<keyword evidence="3" id="KW-1185">Reference proteome</keyword>
<dbReference type="InterPro" id="IPR049244">
    <property type="entry name" value="DUF6879"/>
</dbReference>
<dbReference type="RefSeq" id="WP_261951940.1">
    <property type="nucleotide sequence ID" value="NZ_JAZBJP010000035.1"/>
</dbReference>
<gene>
    <name evidence="2" type="ORF">V2J85_33805</name>
</gene>
<dbReference type="Proteomes" id="UP001307760">
    <property type="component" value="Unassembled WGS sequence"/>
</dbReference>
<protein>
    <recommendedName>
        <fullName evidence="1">DUF6879 domain-containing protein</fullName>
    </recommendedName>
</protein>
<feature type="domain" description="DUF6879" evidence="1">
    <location>
        <begin position="21"/>
        <end position="190"/>
    </location>
</feature>
<evidence type="ECO:0000313" key="2">
    <source>
        <dbReference type="EMBL" id="MEE4424255.1"/>
    </source>
</evidence>
<dbReference type="EMBL" id="JAZBJP010000035">
    <property type="protein sequence ID" value="MEE4424255.1"/>
    <property type="molecule type" value="Genomic_DNA"/>
</dbReference>
<accession>A0ABU7P1C5</accession>
<evidence type="ECO:0000259" key="1">
    <source>
        <dbReference type="Pfam" id="PF21806"/>
    </source>
</evidence>
<sequence>MSSPLGGAIGERMPLDAYYADFEQHFWQSADLGFWKLERQQTFQEPGYDSWEAFARGDWGESLRLLEAGRAEMDGYHRKVDRHGFVARRVRVVEEPLSHYLQWELHALRIRSECGGPTRIVRADQVSQFESEAPLPEIYTLGSHVMYQAVYDDQGILESARKFVDPELILHCQKFIQGLYEVGEPLEDWFGDHVAPLPPPCRTSV</sequence>
<proteinExistence type="predicted"/>
<comment type="caution">
    <text evidence="2">The sequence shown here is derived from an EMBL/GenBank/DDBJ whole genome shotgun (WGS) entry which is preliminary data.</text>
</comment>